<proteinExistence type="predicted"/>
<reference evidence="1" key="1">
    <citation type="submission" date="2019-04" db="EMBL/GenBank/DDBJ databases">
        <title>Friends and foes A comparative genomics study of 23 Aspergillus species from section Flavi.</title>
        <authorList>
            <consortium name="DOE Joint Genome Institute"/>
            <person name="Kjaerbolling I."/>
            <person name="Vesth T."/>
            <person name="Frisvad J.C."/>
            <person name="Nybo J.L."/>
            <person name="Theobald S."/>
            <person name="Kildgaard S."/>
            <person name="Isbrandt T."/>
            <person name="Kuo A."/>
            <person name="Sato A."/>
            <person name="Lyhne E.K."/>
            <person name="Kogle M.E."/>
            <person name="Wiebenga A."/>
            <person name="Kun R.S."/>
            <person name="Lubbers R.J."/>
            <person name="Makela M.R."/>
            <person name="Barry K."/>
            <person name="Chovatia M."/>
            <person name="Clum A."/>
            <person name="Daum C."/>
            <person name="Haridas S."/>
            <person name="He G."/>
            <person name="LaButti K."/>
            <person name="Lipzen A."/>
            <person name="Mondo S."/>
            <person name="Riley R."/>
            <person name="Salamov A."/>
            <person name="Simmons B.A."/>
            <person name="Magnuson J.K."/>
            <person name="Henrissat B."/>
            <person name="Mortensen U.H."/>
            <person name="Larsen T.O."/>
            <person name="Devries R.P."/>
            <person name="Grigoriev I.V."/>
            <person name="Machida M."/>
            <person name="Baker S.E."/>
            <person name="Andersen M.R."/>
        </authorList>
    </citation>
    <scope>NUCLEOTIDE SEQUENCE</scope>
    <source>
        <strain evidence="1">CBS 117612</strain>
    </source>
</reference>
<protein>
    <submittedName>
        <fullName evidence="1">Uncharacterized protein</fullName>
    </submittedName>
</protein>
<dbReference type="Proteomes" id="UP000325558">
    <property type="component" value="Unassembled WGS sequence"/>
</dbReference>
<gene>
    <name evidence="1" type="ORF">BDV24DRAFT_123137</name>
</gene>
<accession>A0A5N6YMK1</accession>
<dbReference type="AlphaFoldDB" id="A0A5N6YMK1"/>
<sequence length="100" mass="11240">MEVIREETDGVPSNLCFTEQLSIGMLPLTRTRNERVKRPSSNGNLDWNIFIQFIRSLGPSTRILCLGRNCIARSMENPSTALFDGAIHCNDVHSTHHCPT</sequence>
<name>A0A5N6YMK1_9EURO</name>
<evidence type="ECO:0000313" key="1">
    <source>
        <dbReference type="EMBL" id="KAE8346621.1"/>
    </source>
</evidence>
<organism evidence="1">
    <name type="scientific">Aspergillus arachidicola</name>
    <dbReference type="NCBI Taxonomy" id="656916"/>
    <lineage>
        <taxon>Eukaryota</taxon>
        <taxon>Fungi</taxon>
        <taxon>Dikarya</taxon>
        <taxon>Ascomycota</taxon>
        <taxon>Pezizomycotina</taxon>
        <taxon>Eurotiomycetes</taxon>
        <taxon>Eurotiomycetidae</taxon>
        <taxon>Eurotiales</taxon>
        <taxon>Aspergillaceae</taxon>
        <taxon>Aspergillus</taxon>
        <taxon>Aspergillus subgen. Circumdati</taxon>
    </lineage>
</organism>
<dbReference type="EMBL" id="ML737115">
    <property type="protein sequence ID" value="KAE8346621.1"/>
    <property type="molecule type" value="Genomic_DNA"/>
</dbReference>